<dbReference type="EMBL" id="CP002047">
    <property type="protein sequence ID" value="ADI04520.1"/>
    <property type="molecule type" value="Genomic_DNA"/>
</dbReference>
<name>D7CC25_STRBB</name>
<evidence type="ECO:0000313" key="2">
    <source>
        <dbReference type="Proteomes" id="UP000000377"/>
    </source>
</evidence>
<dbReference type="Proteomes" id="UP000000377">
    <property type="component" value="Chromosome"/>
</dbReference>
<gene>
    <name evidence="1" type="ordered locus">SBI_01399</name>
</gene>
<protein>
    <submittedName>
        <fullName evidence="1">IS116/IS110/IS902 family transposase</fullName>
    </submittedName>
</protein>
<dbReference type="eggNOG" id="COG3547">
    <property type="taxonomic scope" value="Bacteria"/>
</dbReference>
<evidence type="ECO:0000313" key="1">
    <source>
        <dbReference type="EMBL" id="ADI04520.1"/>
    </source>
</evidence>
<organism evidence="1 2">
    <name type="scientific">Streptomyces bingchenggensis (strain BCW-1)</name>
    <dbReference type="NCBI Taxonomy" id="749414"/>
    <lineage>
        <taxon>Bacteria</taxon>
        <taxon>Bacillati</taxon>
        <taxon>Actinomycetota</taxon>
        <taxon>Actinomycetes</taxon>
        <taxon>Kitasatosporales</taxon>
        <taxon>Streptomycetaceae</taxon>
        <taxon>Streptomyces</taxon>
    </lineage>
</organism>
<dbReference type="STRING" id="749414.SBI_01399"/>
<dbReference type="KEGG" id="sbh:SBI_01399"/>
<keyword evidence="2" id="KW-1185">Reference proteome</keyword>
<accession>D7CC25</accession>
<dbReference type="AlphaFoldDB" id="D7CC25"/>
<dbReference type="HOGENOM" id="CLU_036902_14_3_11"/>
<sequence length="65" mass="7565">MFYTSALVSVRYDPSSRKFYDRRRAGGKKYLQAELALARWRVNVPWALIRDRRCYEVAPPVAATA</sequence>
<proteinExistence type="predicted"/>
<dbReference type="PATRIC" id="fig|749414.3.peg.1434"/>
<reference evidence="1 2" key="1">
    <citation type="journal article" date="2010" name="J. Bacteriol.">
        <title>Genome sequence of the milbemycin-producing bacterium Streptomyces bingchenggensis.</title>
        <authorList>
            <person name="Wang X.J."/>
            <person name="Yan Y.J."/>
            <person name="Zhang B."/>
            <person name="An J."/>
            <person name="Wang J.J."/>
            <person name="Tian J."/>
            <person name="Jiang L."/>
            <person name="Chen Y.H."/>
            <person name="Huang S.X."/>
            <person name="Yin M."/>
            <person name="Zhang J."/>
            <person name="Gao A.L."/>
            <person name="Liu C.X."/>
            <person name="Zhu Z.X."/>
            <person name="Xiang W.S."/>
        </authorList>
    </citation>
    <scope>NUCLEOTIDE SEQUENCE [LARGE SCALE GENOMIC DNA]</scope>
    <source>
        <strain evidence="1 2">BCW-1</strain>
    </source>
</reference>